<evidence type="ECO:0000313" key="3">
    <source>
        <dbReference type="EMBL" id="MBB3115103.1"/>
    </source>
</evidence>
<dbReference type="SUPFAM" id="SSF54197">
    <property type="entry name" value="HIT-like"/>
    <property type="match status" value="1"/>
</dbReference>
<dbReference type="Gene3D" id="3.30.428.10">
    <property type="entry name" value="HIT-like"/>
    <property type="match status" value="1"/>
</dbReference>
<protein>
    <submittedName>
        <fullName evidence="3">Galactose-1-phosphate uridylyltransferase</fullName>
    </submittedName>
</protein>
<dbReference type="GO" id="GO:0016779">
    <property type="term" value="F:nucleotidyltransferase activity"/>
    <property type="evidence" value="ECO:0007669"/>
    <property type="project" value="UniProtKB-KW"/>
</dbReference>
<proteinExistence type="predicted"/>
<evidence type="ECO:0000256" key="1">
    <source>
        <dbReference type="SAM" id="MobiDB-lite"/>
    </source>
</evidence>
<sequence length="452" mass="50567">MIGRTPYSPAPVPPLTTLPDGTIKQVNPFSGTEVWTVPGRARQPVPTPPGDVHDVDDAHRDAVDQFGLDRMLETPPEKARLVIDSDGRPRVLRGVPVGELRATTPLFRRVANLHEILTYDYWRVNYGYRMNPAAARHMAEYLADPAGQDHVEQVLRARMASSGTPAGEIDGLFDGEHRHQTLHDRGAALFAGGHDVIIARDHYVPGATRSDELAGSGTLSWADHRLFMSFTVDGMDQLYRANRYVRYVAAFQNWLEPAGAGIEHLHKQLVAIDEHGLQNEVEIAQVRANPNMYNEWAVDYAMRNNLVFAENDHAVAFAGFGHRYPTLEVFSRSATTEPWLMTDEERDAVSDLVHACHIAAGPHIPSNEEWLHRPLDVDVPMPWRIVIKWRVSTMAGFEGGTKIYLNTVSPGDLKTRVLAELEARRDRLAPGVRLGDECEVPRNSLRYNPAIR</sequence>
<name>A0A8H9Y848_9CORY</name>
<accession>A0A8H9Y848</accession>
<comment type="caution">
    <text evidence="3">The sequence shown here is derived from an EMBL/GenBank/DDBJ whole genome shotgun (WGS) entry which is preliminary data.</text>
</comment>
<dbReference type="InterPro" id="IPR032576">
    <property type="entry name" value="DUF4921"/>
</dbReference>
<keyword evidence="3" id="KW-0548">Nucleotidyltransferase</keyword>
<evidence type="ECO:0000313" key="4">
    <source>
        <dbReference type="Proteomes" id="UP000612712"/>
    </source>
</evidence>
<organism evidence="3 4">
    <name type="scientific">Corynebacterium bovis DSM 20582 = CIP 54.80</name>
    <dbReference type="NCBI Taxonomy" id="927655"/>
    <lineage>
        <taxon>Bacteria</taxon>
        <taxon>Bacillati</taxon>
        <taxon>Actinomycetota</taxon>
        <taxon>Actinomycetes</taxon>
        <taxon>Mycobacteriales</taxon>
        <taxon>Corynebacteriaceae</taxon>
        <taxon>Corynebacterium</taxon>
    </lineage>
</organism>
<dbReference type="InterPro" id="IPR036265">
    <property type="entry name" value="HIT-like_sf"/>
</dbReference>
<reference evidence="3" key="1">
    <citation type="submission" date="2020-08" db="EMBL/GenBank/DDBJ databases">
        <title>Sequencing the genomes of 1000 actinobacteria strains.</title>
        <authorList>
            <person name="Klenk H.-P."/>
        </authorList>
    </citation>
    <scope>NUCLEOTIDE SEQUENCE</scope>
    <source>
        <strain evidence="3">DSM 20582</strain>
    </source>
</reference>
<gene>
    <name evidence="3" type="ORF">FHU32_000291</name>
</gene>
<dbReference type="EMBL" id="JACHWT010000001">
    <property type="protein sequence ID" value="MBB3115103.1"/>
    <property type="molecule type" value="Genomic_DNA"/>
</dbReference>
<keyword evidence="3" id="KW-0808">Transferase</keyword>
<dbReference type="RefSeq" id="WP_010264857.1">
    <property type="nucleotide sequence ID" value="NZ_JACHWT010000001.1"/>
</dbReference>
<dbReference type="AlphaFoldDB" id="A0A8H9Y848"/>
<evidence type="ECO:0000259" key="2">
    <source>
        <dbReference type="Pfam" id="PF16268"/>
    </source>
</evidence>
<dbReference type="Pfam" id="PF16268">
    <property type="entry name" value="DUF4921"/>
    <property type="match status" value="1"/>
</dbReference>
<dbReference type="Proteomes" id="UP000612712">
    <property type="component" value="Unassembled WGS sequence"/>
</dbReference>
<feature type="region of interest" description="Disordered" evidence="1">
    <location>
        <begin position="1"/>
        <end position="22"/>
    </location>
</feature>
<feature type="domain" description="DUF4921" evidence="2">
    <location>
        <begin position="18"/>
        <end position="447"/>
    </location>
</feature>